<name>A0A8S5LF55_9CAUD</name>
<sequence length="42" mass="4621">MQTINRGVGFKGCQPLRLLAYFSVAHTKSPQKPRVPGGLTHE</sequence>
<proteinExistence type="predicted"/>
<organism evidence="1">
    <name type="scientific">Siphoviridae sp. ct3CA7</name>
    <dbReference type="NCBI Taxonomy" id="2823561"/>
    <lineage>
        <taxon>Viruses</taxon>
        <taxon>Duplodnaviria</taxon>
        <taxon>Heunggongvirae</taxon>
        <taxon>Uroviricota</taxon>
        <taxon>Caudoviricetes</taxon>
    </lineage>
</organism>
<dbReference type="EMBL" id="BK014704">
    <property type="protein sequence ID" value="DAD68567.1"/>
    <property type="molecule type" value="Genomic_DNA"/>
</dbReference>
<reference evidence="1" key="1">
    <citation type="journal article" date="2021" name="Proc. Natl. Acad. Sci. U.S.A.">
        <title>A Catalog of Tens of Thousands of Viruses from Human Metagenomes Reveals Hidden Associations with Chronic Diseases.</title>
        <authorList>
            <person name="Tisza M.J."/>
            <person name="Buck C.B."/>
        </authorList>
    </citation>
    <scope>NUCLEOTIDE SEQUENCE</scope>
    <source>
        <strain evidence="1">Ct3CA7</strain>
    </source>
</reference>
<protein>
    <submittedName>
        <fullName evidence="1">Uncharacterized protein</fullName>
    </submittedName>
</protein>
<evidence type="ECO:0000313" key="1">
    <source>
        <dbReference type="EMBL" id="DAD68567.1"/>
    </source>
</evidence>
<accession>A0A8S5LF55</accession>